<sequence>MTVRRRRRLGAAVIGAIATSAVIWQATYAALNNDVVISGNTFTSAGVTLTDNDSGRALFDATDLAPGPGATRCIEVTYSGDATAEVRLYLTGLDEHGQDLGALLSMRIDLGSGSSCAAPGTWTTLGDATLRTMAGASGWVNGLKPGLWQPAGQGAVTRPYRFTPVLADDDKAQGNRADFGFVWEARSL</sequence>
<organism evidence="1 2">
    <name type="scientific">Paractinoplanes lichenicola</name>
    <dbReference type="NCBI Taxonomy" id="2802976"/>
    <lineage>
        <taxon>Bacteria</taxon>
        <taxon>Bacillati</taxon>
        <taxon>Actinomycetota</taxon>
        <taxon>Actinomycetes</taxon>
        <taxon>Micromonosporales</taxon>
        <taxon>Micromonosporaceae</taxon>
        <taxon>Paractinoplanes</taxon>
    </lineage>
</organism>
<accession>A0ABS1W350</accession>
<evidence type="ECO:0000313" key="2">
    <source>
        <dbReference type="Proteomes" id="UP000598996"/>
    </source>
</evidence>
<gene>
    <name evidence="1" type="ORF">JKJ07_43445</name>
</gene>
<reference evidence="1 2" key="1">
    <citation type="submission" date="2021-01" db="EMBL/GenBank/DDBJ databases">
        <title>Actinoplanes sp. nov. LDG1-01 isolated from lichen.</title>
        <authorList>
            <person name="Saeng-In P."/>
            <person name="Phongsopitanun W."/>
            <person name="Kanchanasin P."/>
            <person name="Yuki M."/>
            <person name="Kudo T."/>
            <person name="Ohkuma M."/>
            <person name="Tanasupawat S."/>
        </authorList>
    </citation>
    <scope>NUCLEOTIDE SEQUENCE [LARGE SCALE GENOMIC DNA]</scope>
    <source>
        <strain evidence="1 2">LDG1-01</strain>
    </source>
</reference>
<dbReference type="Proteomes" id="UP000598996">
    <property type="component" value="Unassembled WGS sequence"/>
</dbReference>
<dbReference type="RefSeq" id="WP_202997871.1">
    <property type="nucleotide sequence ID" value="NZ_JAENHO010000017.1"/>
</dbReference>
<evidence type="ECO:0000313" key="1">
    <source>
        <dbReference type="EMBL" id="MBL7261161.1"/>
    </source>
</evidence>
<comment type="caution">
    <text evidence="1">The sequence shown here is derived from an EMBL/GenBank/DDBJ whole genome shotgun (WGS) entry which is preliminary data.</text>
</comment>
<protein>
    <submittedName>
        <fullName evidence="1">Uncharacterized protein</fullName>
    </submittedName>
</protein>
<dbReference type="EMBL" id="JAENHO010000017">
    <property type="protein sequence ID" value="MBL7261161.1"/>
    <property type="molecule type" value="Genomic_DNA"/>
</dbReference>
<proteinExistence type="predicted"/>
<keyword evidence="2" id="KW-1185">Reference proteome</keyword>
<name>A0ABS1W350_9ACTN</name>